<dbReference type="OrthoDB" id="3798694at2759"/>
<feature type="compositionally biased region" description="Low complexity" evidence="1">
    <location>
        <begin position="144"/>
        <end position="160"/>
    </location>
</feature>
<feature type="transmembrane region" description="Helical" evidence="2">
    <location>
        <begin position="228"/>
        <end position="247"/>
    </location>
</feature>
<keyword evidence="4" id="KW-1185">Reference proteome</keyword>
<reference evidence="3" key="1">
    <citation type="journal article" date="2020" name="Stud. Mycol.">
        <title>101 Dothideomycetes genomes: a test case for predicting lifestyles and emergence of pathogens.</title>
        <authorList>
            <person name="Haridas S."/>
            <person name="Albert R."/>
            <person name="Binder M."/>
            <person name="Bloem J."/>
            <person name="Labutti K."/>
            <person name="Salamov A."/>
            <person name="Andreopoulos B."/>
            <person name="Baker S."/>
            <person name="Barry K."/>
            <person name="Bills G."/>
            <person name="Bluhm B."/>
            <person name="Cannon C."/>
            <person name="Castanera R."/>
            <person name="Culley D."/>
            <person name="Daum C."/>
            <person name="Ezra D."/>
            <person name="Gonzalez J."/>
            <person name="Henrissat B."/>
            <person name="Kuo A."/>
            <person name="Liang C."/>
            <person name="Lipzen A."/>
            <person name="Lutzoni F."/>
            <person name="Magnuson J."/>
            <person name="Mondo S."/>
            <person name="Nolan M."/>
            <person name="Ohm R."/>
            <person name="Pangilinan J."/>
            <person name="Park H.-J."/>
            <person name="Ramirez L."/>
            <person name="Alfaro M."/>
            <person name="Sun H."/>
            <person name="Tritt A."/>
            <person name="Yoshinaga Y."/>
            <person name="Zwiers L.-H."/>
            <person name="Turgeon B."/>
            <person name="Goodwin S."/>
            <person name="Spatafora J."/>
            <person name="Crous P."/>
            <person name="Grigoriev I."/>
        </authorList>
    </citation>
    <scope>NUCLEOTIDE SEQUENCE</scope>
    <source>
        <strain evidence="3">CBS 175.79</strain>
    </source>
</reference>
<gene>
    <name evidence="3" type="ORF">BU24DRAFT_409877</name>
</gene>
<feature type="compositionally biased region" description="Polar residues" evidence="1">
    <location>
        <begin position="175"/>
        <end position="189"/>
    </location>
</feature>
<evidence type="ECO:0000313" key="4">
    <source>
        <dbReference type="Proteomes" id="UP000799778"/>
    </source>
</evidence>
<keyword evidence="2" id="KW-1133">Transmembrane helix</keyword>
<feature type="compositionally biased region" description="Low complexity" evidence="1">
    <location>
        <begin position="29"/>
        <end position="48"/>
    </location>
</feature>
<organism evidence="3 4">
    <name type="scientific">Aaosphaeria arxii CBS 175.79</name>
    <dbReference type="NCBI Taxonomy" id="1450172"/>
    <lineage>
        <taxon>Eukaryota</taxon>
        <taxon>Fungi</taxon>
        <taxon>Dikarya</taxon>
        <taxon>Ascomycota</taxon>
        <taxon>Pezizomycotina</taxon>
        <taxon>Dothideomycetes</taxon>
        <taxon>Pleosporomycetidae</taxon>
        <taxon>Pleosporales</taxon>
        <taxon>Pleosporales incertae sedis</taxon>
        <taxon>Aaosphaeria</taxon>
    </lineage>
</organism>
<protein>
    <submittedName>
        <fullName evidence="3">Uncharacterized protein</fullName>
    </submittedName>
</protein>
<sequence>MPLYRRTRPTPIQIYRRQESSIGPTETGLPSPESPDSPTESPLSSPDSPESKEGDIEGDESGDEDEEQENTASQSGVPGPSPSTSETGPVPTSIDGSQTTSLDPNLSTSTTSVAGPPEQALPTTVNTNGSPTITAQPQITNGPSTLASGSSFSEGSTSALTNISSGLPNPGLDPVTSTLATSTVPSAAQSEVAGNAGSSSIGQDQPQRATQNDGGGGGGMSKAAEASLITFSILGGIAVLIAVIIFLRKRNRAKRQSHLRHAEDAFDPGNTGTLQQPETVHTSHFTRSTTNTASLFGGDHYQRPETVSTDNGRSRIAPPQPTPNPFADPPLNKAYDVLRGRPRSTTLTDRGSWTQNPFQNPISERFDPFGELQDKARAERERYMEELQHEHDVLQKERMGLSK</sequence>
<feature type="compositionally biased region" description="Low complexity" evidence="1">
    <location>
        <begin position="75"/>
        <end position="93"/>
    </location>
</feature>
<dbReference type="GeneID" id="54283344"/>
<feature type="region of interest" description="Disordered" evidence="1">
    <location>
        <begin position="258"/>
        <end position="368"/>
    </location>
</feature>
<dbReference type="Proteomes" id="UP000799778">
    <property type="component" value="Unassembled WGS sequence"/>
</dbReference>
<name>A0A6A5XLG2_9PLEO</name>
<feature type="compositionally biased region" description="Polar residues" evidence="1">
    <location>
        <begin position="121"/>
        <end position="143"/>
    </location>
</feature>
<feature type="region of interest" description="Disordered" evidence="1">
    <location>
        <begin position="1"/>
        <end position="220"/>
    </location>
</feature>
<evidence type="ECO:0000256" key="1">
    <source>
        <dbReference type="SAM" id="MobiDB-lite"/>
    </source>
</evidence>
<feature type="compositionally biased region" description="Acidic residues" evidence="1">
    <location>
        <begin position="56"/>
        <end position="69"/>
    </location>
</feature>
<dbReference type="EMBL" id="ML978070">
    <property type="protein sequence ID" value="KAF2014105.1"/>
    <property type="molecule type" value="Genomic_DNA"/>
</dbReference>
<feature type="compositionally biased region" description="Pro residues" evidence="1">
    <location>
        <begin position="318"/>
        <end position="328"/>
    </location>
</feature>
<feature type="compositionally biased region" description="Polar residues" evidence="1">
    <location>
        <begin position="270"/>
        <end position="294"/>
    </location>
</feature>
<evidence type="ECO:0000256" key="2">
    <source>
        <dbReference type="SAM" id="Phobius"/>
    </source>
</evidence>
<feature type="compositionally biased region" description="Polar residues" evidence="1">
    <location>
        <begin position="94"/>
        <end position="113"/>
    </location>
</feature>
<evidence type="ECO:0000313" key="3">
    <source>
        <dbReference type="EMBL" id="KAF2014105.1"/>
    </source>
</evidence>
<dbReference type="AlphaFoldDB" id="A0A6A5XLG2"/>
<feature type="compositionally biased region" description="Polar residues" evidence="1">
    <location>
        <begin position="343"/>
        <end position="362"/>
    </location>
</feature>
<dbReference type="RefSeq" id="XP_033382444.1">
    <property type="nucleotide sequence ID" value="XM_033525947.1"/>
</dbReference>
<keyword evidence="2" id="KW-0472">Membrane</keyword>
<feature type="compositionally biased region" description="Polar residues" evidence="1">
    <location>
        <begin position="196"/>
        <end position="212"/>
    </location>
</feature>
<proteinExistence type="predicted"/>
<accession>A0A6A5XLG2</accession>
<keyword evidence="2" id="KW-0812">Transmembrane</keyword>